<sequence length="413" mass="45328">MGKRGRPEISLRGKGRALFAGLAEWVEPVESSPPPEMPVQQSPAEPSAAPPVSEAPPASDVEAGASGSGERDPQESLPSPTPAGDRDGDGFRFLAMEAARAAAVRASPLPEAAPPSWRWEAPPPASEGIQIDPEGPMRALRIPGLLEPEAVGPIAPAFETSMETSEEGEASMGPVPTPSPERLSAPRPRSVDEAQLRQLHGRIDELYRRIAGGAIPDPGAAEQALSWLKQAREALLKPDGYDEAEYYYSLALTRYAIARRLWRWSYTYGLFVFLWGLAWLGAYLYALTAGRGYSAWVVPPGYEGIWEPIMWGGLGGVCGIFYSLYWHVAIRRDFDRQYVMWYLVQPILGSMIGMIIFMIITVGFFTIQGTPAPANPLFMYLIAFIAGFRQRFFLELIDRIVQTFTPNPRSGNS</sequence>
<name>A0A212PVX1_9CHLR</name>
<keyword evidence="4" id="KW-1185">Reference proteome</keyword>
<proteinExistence type="predicted"/>
<dbReference type="RefSeq" id="WP_088569909.1">
    <property type="nucleotide sequence ID" value="NZ_FYEK01000003.1"/>
</dbReference>
<feature type="transmembrane region" description="Helical" evidence="2">
    <location>
        <begin position="308"/>
        <end position="328"/>
    </location>
</feature>
<keyword evidence="2" id="KW-0472">Membrane</keyword>
<feature type="transmembrane region" description="Helical" evidence="2">
    <location>
        <begin position="340"/>
        <end position="365"/>
    </location>
</feature>
<dbReference type="EMBL" id="FYEK01000003">
    <property type="protein sequence ID" value="SNB51134.1"/>
    <property type="molecule type" value="Genomic_DNA"/>
</dbReference>
<reference evidence="4" key="1">
    <citation type="submission" date="2017-06" db="EMBL/GenBank/DDBJ databases">
        <authorList>
            <person name="Varghese N."/>
            <person name="Submissions S."/>
        </authorList>
    </citation>
    <scope>NUCLEOTIDE SEQUENCE [LARGE SCALE GENOMIC DNA]</scope>
    <source>
        <strain evidence="4">JAD2</strain>
    </source>
</reference>
<organism evidence="3 4">
    <name type="scientific">Thermoflexus hugenholtzii JAD2</name>
    <dbReference type="NCBI Taxonomy" id="877466"/>
    <lineage>
        <taxon>Bacteria</taxon>
        <taxon>Bacillati</taxon>
        <taxon>Chloroflexota</taxon>
        <taxon>Thermoflexia</taxon>
        <taxon>Thermoflexales</taxon>
        <taxon>Thermoflexaceae</taxon>
        <taxon>Thermoflexus</taxon>
    </lineage>
</organism>
<feature type="transmembrane region" description="Helical" evidence="2">
    <location>
        <begin position="268"/>
        <end position="288"/>
    </location>
</feature>
<evidence type="ECO:0000313" key="4">
    <source>
        <dbReference type="Proteomes" id="UP000197025"/>
    </source>
</evidence>
<evidence type="ECO:0000313" key="3">
    <source>
        <dbReference type="EMBL" id="SNB51134.1"/>
    </source>
</evidence>
<dbReference type="Proteomes" id="UP000197025">
    <property type="component" value="Unassembled WGS sequence"/>
</dbReference>
<dbReference type="InParanoid" id="A0A212PVX1"/>
<gene>
    <name evidence="3" type="ORF">SAMN02746019_00021090</name>
</gene>
<keyword evidence="2" id="KW-1133">Transmembrane helix</keyword>
<dbReference type="AlphaFoldDB" id="A0A212PVX1"/>
<feature type="compositionally biased region" description="Low complexity" evidence="1">
    <location>
        <begin position="38"/>
        <end position="59"/>
    </location>
</feature>
<accession>A0A212PVX1</accession>
<evidence type="ECO:0000256" key="2">
    <source>
        <dbReference type="SAM" id="Phobius"/>
    </source>
</evidence>
<keyword evidence="2" id="KW-0812">Transmembrane</keyword>
<evidence type="ECO:0000256" key="1">
    <source>
        <dbReference type="SAM" id="MobiDB-lite"/>
    </source>
</evidence>
<protein>
    <submittedName>
        <fullName evidence="3">Uncharacterized protein</fullName>
    </submittedName>
</protein>
<feature type="transmembrane region" description="Helical" evidence="2">
    <location>
        <begin position="377"/>
        <end position="394"/>
    </location>
</feature>
<feature type="region of interest" description="Disordered" evidence="1">
    <location>
        <begin position="161"/>
        <end position="191"/>
    </location>
</feature>
<feature type="region of interest" description="Disordered" evidence="1">
    <location>
        <begin position="28"/>
        <end position="132"/>
    </location>
</feature>